<keyword evidence="1" id="KW-0812">Transmembrane</keyword>
<evidence type="ECO:0000256" key="1">
    <source>
        <dbReference type="SAM" id="Phobius"/>
    </source>
</evidence>
<protein>
    <recommendedName>
        <fullName evidence="4">ABC transporter</fullName>
    </recommendedName>
</protein>
<dbReference type="RefSeq" id="WP_211472458.1">
    <property type="nucleotide sequence ID" value="NZ_JAGSXH010000223.1"/>
</dbReference>
<proteinExistence type="predicted"/>
<dbReference type="EMBL" id="JAGSXH010000223">
    <property type="protein sequence ID" value="MBS2966922.1"/>
    <property type="molecule type" value="Genomic_DNA"/>
</dbReference>
<sequence>MNTQDAAVARYYAVLLARSQRWLAPVLFYAVALAIDTASGDSAADAFAYTAAFLLPVSAWLTRAMLTAEPAEAASITATVAGPVRARLAALTAATGYGLLCAAVGALVSAVAGPLHGGATTLLTGVSTELICVLLGTAAGALAAPPLVPAAGWGVLLAGLLALGLLVARFSPAAMGIRALTLVANGSAPHYPLAALPAALVVVAAAWAASTAAAVRH</sequence>
<dbReference type="Proteomes" id="UP000677913">
    <property type="component" value="Unassembled WGS sequence"/>
</dbReference>
<evidence type="ECO:0000313" key="2">
    <source>
        <dbReference type="EMBL" id="MBS2966922.1"/>
    </source>
</evidence>
<feature type="transmembrane region" description="Helical" evidence="1">
    <location>
        <begin position="122"/>
        <end position="144"/>
    </location>
</feature>
<dbReference type="AlphaFoldDB" id="A0A8J8BE49"/>
<evidence type="ECO:0008006" key="4">
    <source>
        <dbReference type="Google" id="ProtNLM"/>
    </source>
</evidence>
<gene>
    <name evidence="2" type="ORF">KGA66_28065</name>
</gene>
<reference evidence="2" key="1">
    <citation type="submission" date="2021-04" db="EMBL/GenBank/DDBJ databases">
        <title>Genome based classification of Actinospica acidithermotolerans sp. nov., an actinobacterium isolated from an Indonesian hot spring.</title>
        <authorList>
            <person name="Kusuma A.B."/>
            <person name="Putra K.E."/>
            <person name="Nafisah S."/>
            <person name="Loh J."/>
            <person name="Nouioui I."/>
            <person name="Goodfellow M."/>
        </authorList>
    </citation>
    <scope>NUCLEOTIDE SEQUENCE</scope>
    <source>
        <strain evidence="2">DSM 45618</strain>
    </source>
</reference>
<feature type="transmembrane region" description="Helical" evidence="1">
    <location>
        <begin position="150"/>
        <end position="170"/>
    </location>
</feature>
<feature type="transmembrane region" description="Helical" evidence="1">
    <location>
        <begin position="86"/>
        <end position="110"/>
    </location>
</feature>
<comment type="caution">
    <text evidence="2">The sequence shown here is derived from an EMBL/GenBank/DDBJ whole genome shotgun (WGS) entry which is preliminary data.</text>
</comment>
<organism evidence="2 3">
    <name type="scientific">Actinocrinis puniceicyclus</name>
    <dbReference type="NCBI Taxonomy" id="977794"/>
    <lineage>
        <taxon>Bacteria</taxon>
        <taxon>Bacillati</taxon>
        <taxon>Actinomycetota</taxon>
        <taxon>Actinomycetes</taxon>
        <taxon>Catenulisporales</taxon>
        <taxon>Actinospicaceae</taxon>
        <taxon>Actinocrinis</taxon>
    </lineage>
</organism>
<accession>A0A8J8BE49</accession>
<feature type="transmembrane region" description="Helical" evidence="1">
    <location>
        <begin position="191"/>
        <end position="215"/>
    </location>
</feature>
<keyword evidence="3" id="KW-1185">Reference proteome</keyword>
<evidence type="ECO:0000313" key="3">
    <source>
        <dbReference type="Proteomes" id="UP000677913"/>
    </source>
</evidence>
<keyword evidence="1" id="KW-1133">Transmembrane helix</keyword>
<name>A0A8J8BE49_9ACTN</name>
<keyword evidence="1" id="KW-0472">Membrane</keyword>